<dbReference type="GO" id="GO:0006508">
    <property type="term" value="P:proteolysis"/>
    <property type="evidence" value="ECO:0007669"/>
    <property type="project" value="UniProtKB-KW"/>
</dbReference>
<dbReference type="InterPro" id="IPR001604">
    <property type="entry name" value="Endo_G_ENPP1-like_dom"/>
</dbReference>
<comment type="similarity">
    <text evidence="1 8">Belongs to the peptidase S1B family.</text>
</comment>
<evidence type="ECO:0000256" key="3">
    <source>
        <dbReference type="ARBA" id="ARBA00022729"/>
    </source>
</evidence>
<protein>
    <recommendedName>
        <fullName evidence="8">Serine protease</fullName>
        <ecNumber evidence="8">3.4.21.-</ecNumber>
    </recommendedName>
</protein>
<dbReference type="GO" id="GO:0004519">
    <property type="term" value="F:endonuclease activity"/>
    <property type="evidence" value="ECO:0007669"/>
    <property type="project" value="UniProtKB-KW"/>
</dbReference>
<dbReference type="InterPro" id="IPR044925">
    <property type="entry name" value="His-Me_finger_sf"/>
</dbReference>
<feature type="binding site" evidence="7">
    <location>
        <position position="613"/>
    </location>
    <ligand>
        <name>Mg(2+)</name>
        <dbReference type="ChEBI" id="CHEBI:18420"/>
        <note>catalytic</note>
    </ligand>
</feature>
<feature type="active site" description="Proton acceptor" evidence="6">
    <location>
        <position position="576"/>
    </location>
</feature>
<dbReference type="Pfam" id="PF13365">
    <property type="entry name" value="Trypsin_2"/>
    <property type="match status" value="1"/>
</dbReference>
<dbReference type="Pfam" id="PF01223">
    <property type="entry name" value="Endonuclease_NS"/>
    <property type="match status" value="1"/>
</dbReference>
<dbReference type="SMART" id="SM00477">
    <property type="entry name" value="NUC"/>
    <property type="match status" value="1"/>
</dbReference>
<keyword evidence="3" id="KW-0732">Signal</keyword>
<dbReference type="SUPFAM" id="SSF50494">
    <property type="entry name" value="Trypsin-like serine proteases"/>
    <property type="match status" value="1"/>
</dbReference>
<dbReference type="GO" id="GO:0046872">
    <property type="term" value="F:metal ion binding"/>
    <property type="evidence" value="ECO:0007669"/>
    <property type="project" value="UniProtKB-KW"/>
</dbReference>
<dbReference type="GO" id="GO:0003676">
    <property type="term" value="F:nucleic acid binding"/>
    <property type="evidence" value="ECO:0007669"/>
    <property type="project" value="InterPro"/>
</dbReference>
<dbReference type="InterPro" id="IPR040255">
    <property type="entry name" value="Non-specific_endonuclease"/>
</dbReference>
<dbReference type="PRINTS" id="PR00839">
    <property type="entry name" value="V8PROTEASE"/>
</dbReference>
<dbReference type="PANTHER" id="PTHR13966">
    <property type="entry name" value="ENDONUCLEASE RELATED"/>
    <property type="match status" value="1"/>
</dbReference>
<evidence type="ECO:0000313" key="11">
    <source>
        <dbReference type="EMBL" id="NTS32186.1"/>
    </source>
</evidence>
<dbReference type="SMART" id="SM00892">
    <property type="entry name" value="Endonuclease_NS"/>
    <property type="match status" value="1"/>
</dbReference>
<evidence type="ECO:0000259" key="10">
    <source>
        <dbReference type="SMART" id="SM00892"/>
    </source>
</evidence>
<evidence type="ECO:0000256" key="2">
    <source>
        <dbReference type="ARBA" id="ARBA00022670"/>
    </source>
</evidence>
<dbReference type="InterPro" id="IPR044929">
    <property type="entry name" value="DNA/RNA_non-sp_Endonuclease_sf"/>
</dbReference>
<keyword evidence="11" id="KW-0540">Nuclease</keyword>
<evidence type="ECO:0000256" key="6">
    <source>
        <dbReference type="PIRSR" id="PIRSR640255-1"/>
    </source>
</evidence>
<name>A0A849VRJ2_9HYPH</name>
<evidence type="ECO:0000256" key="1">
    <source>
        <dbReference type="ARBA" id="ARBA00008764"/>
    </source>
</evidence>
<dbReference type="AlphaFoldDB" id="A0A849VRJ2"/>
<accession>A0A849VRJ2</accession>
<evidence type="ECO:0000313" key="12">
    <source>
        <dbReference type="Proteomes" id="UP000550508"/>
    </source>
</evidence>
<dbReference type="EC" id="3.4.21.-" evidence="8"/>
<evidence type="ECO:0000256" key="5">
    <source>
        <dbReference type="ARBA" id="ARBA00022825"/>
    </source>
</evidence>
<keyword evidence="5 8" id="KW-0720">Serine protease</keyword>
<proteinExistence type="inferred from homology"/>
<dbReference type="InterPro" id="IPR043504">
    <property type="entry name" value="Peptidase_S1_PA_chymotrypsin"/>
</dbReference>
<evidence type="ECO:0000256" key="7">
    <source>
        <dbReference type="PIRSR" id="PIRSR640255-2"/>
    </source>
</evidence>
<keyword evidence="12" id="KW-1185">Reference proteome</keyword>
<dbReference type="GO" id="GO:0008236">
    <property type="term" value="F:serine-type peptidase activity"/>
    <property type="evidence" value="ECO:0007669"/>
    <property type="project" value="UniProtKB-KW"/>
</dbReference>
<dbReference type="SUPFAM" id="SSF54060">
    <property type="entry name" value="His-Me finger endonucleases"/>
    <property type="match status" value="1"/>
</dbReference>
<evidence type="ECO:0000256" key="8">
    <source>
        <dbReference type="RuleBase" id="RU004296"/>
    </source>
</evidence>
<dbReference type="RefSeq" id="WP_174208145.1">
    <property type="nucleotide sequence ID" value="NZ_JABUMX010000002.1"/>
</dbReference>
<dbReference type="Proteomes" id="UP000550508">
    <property type="component" value="Unassembled WGS sequence"/>
</dbReference>
<feature type="domain" description="DNA/RNA non-specific endonuclease/pyrophosphatase/phosphodiesterase" evidence="10">
    <location>
        <begin position="495"/>
        <end position="732"/>
    </location>
</feature>
<organism evidence="11 12">
    <name type="scientific">Phyllobacterium pellucidum</name>
    <dbReference type="NCBI Taxonomy" id="2740464"/>
    <lineage>
        <taxon>Bacteria</taxon>
        <taxon>Pseudomonadati</taxon>
        <taxon>Pseudomonadota</taxon>
        <taxon>Alphaproteobacteria</taxon>
        <taxon>Hyphomicrobiales</taxon>
        <taxon>Phyllobacteriaceae</taxon>
        <taxon>Phyllobacterium</taxon>
    </lineage>
</organism>
<sequence length="767" mass="83153">MGNTDADRLKDYLTLITRKHGGIEPIRNMLEERTKAGGDSGLESMPGDTDETRLAKSGLEAIELGRDPSEGELYGLEAIILPDLRPAIDIVDNTFTVTHPLWRRLSDDAAIRTRIEGIIPSIGRIELPGNNKYPYGGTGFVVGDGLLMTNRHVAEIFSKGLGDRRLAFIDGARAAIDFKREQGRPTGPMLDVVRVVMIHPYWDMAILAVNGLPATAKPLKLSLSDARDLTGHDIFAIGYPAFDPRNPSDVQNDVMAGRYGVKRLQPGELQGGITTSSFGKMVPAATHDCSTLGGNSGSAILDLDSGEVMGLHFGGLYQKQNYAVPAYELSRDSRVIAAGVQFAGPPSGGANDWGDWWQRADGAELVANGVDPTISGTGDTASGATANAASSITIKQEREVGRIVLPLRITISVDLDDQKAVVVASESVSADDAGMTESARAPFRDTDFSTRKGYDAHFLNDPSQEALLAPVEVAMPQAADASVLARTLTGSDTLHYENFSIKMHAQRRLALITASNVTKAPELKRPEPGRDYTRRGLSGLGESDQELWFTDPRLDEALQIPDVFFTRDRKAFDKGHIVRRDDVAWGATYDQLRRANGDTYHVTNCSPQVAGFNRAASGHENWGDLENCVLAEAANERLCVFAGPVLDPSDEVFTGVGDGRTVLRAKIPSRYWKVITSRVADGIAAYGFMLEQDLADVDFEFAVPAEFVPAMYPIADIERLAGVRFDEQVRKADQYETVRGTEVGLHAGTRRKKMAAGGPAQPARTQK</sequence>
<comment type="caution">
    <text evidence="11">The sequence shown here is derived from an EMBL/GenBank/DDBJ whole genome shotgun (WGS) entry which is preliminary data.</text>
</comment>
<keyword evidence="4 8" id="KW-0378">Hydrolase</keyword>
<reference evidence="11 12" key="1">
    <citation type="submission" date="2020-05" db="EMBL/GenBank/DDBJ databases">
        <authorList>
            <person name="Kim M.K."/>
        </authorList>
    </citation>
    <scope>NUCLEOTIDE SEQUENCE [LARGE SCALE GENOMIC DNA]</scope>
    <source>
        <strain evidence="11 12">BT25</strain>
    </source>
</reference>
<dbReference type="PANTHER" id="PTHR13966:SF5">
    <property type="entry name" value="ENDONUCLEASE G, MITOCHONDRIAL"/>
    <property type="match status" value="1"/>
</dbReference>
<dbReference type="Gene3D" id="3.40.570.10">
    <property type="entry name" value="Extracellular Endonuclease, subunit A"/>
    <property type="match status" value="1"/>
</dbReference>
<keyword evidence="11" id="KW-0255">Endonuclease</keyword>
<dbReference type="EMBL" id="JABUMX010000002">
    <property type="protein sequence ID" value="NTS32186.1"/>
    <property type="molecule type" value="Genomic_DNA"/>
</dbReference>
<dbReference type="Gene3D" id="2.40.10.10">
    <property type="entry name" value="Trypsin-like serine proteases"/>
    <property type="match status" value="2"/>
</dbReference>
<evidence type="ECO:0000259" key="9">
    <source>
        <dbReference type="SMART" id="SM00477"/>
    </source>
</evidence>
<keyword evidence="7" id="KW-0479">Metal-binding</keyword>
<dbReference type="InterPro" id="IPR008256">
    <property type="entry name" value="Peptidase_S1B"/>
</dbReference>
<dbReference type="InterPro" id="IPR020821">
    <property type="entry name" value="ENPP1-3/EXOG-like_nuc-like"/>
</dbReference>
<keyword evidence="2 8" id="KW-0645">Protease</keyword>
<dbReference type="InterPro" id="IPR009003">
    <property type="entry name" value="Peptidase_S1_PA"/>
</dbReference>
<evidence type="ECO:0000256" key="4">
    <source>
        <dbReference type="ARBA" id="ARBA00022801"/>
    </source>
</evidence>
<feature type="domain" description="ENPP1-3/EXOG-like endonuclease/phosphodiesterase" evidence="9">
    <location>
        <begin position="496"/>
        <end position="732"/>
    </location>
</feature>
<gene>
    <name evidence="11" type="ORF">HQ945_13055</name>
</gene>